<dbReference type="EMBL" id="KK853186">
    <property type="protein sequence ID" value="KDR10078.1"/>
    <property type="molecule type" value="Genomic_DNA"/>
</dbReference>
<evidence type="ECO:0000313" key="1">
    <source>
        <dbReference type="EMBL" id="KDR10078.1"/>
    </source>
</evidence>
<reference evidence="1 2" key="1">
    <citation type="journal article" date="2014" name="Nat. Commun.">
        <title>Molecular traces of alternative social organization in a termite genome.</title>
        <authorList>
            <person name="Terrapon N."/>
            <person name="Li C."/>
            <person name="Robertson H.M."/>
            <person name="Ji L."/>
            <person name="Meng X."/>
            <person name="Booth W."/>
            <person name="Chen Z."/>
            <person name="Childers C.P."/>
            <person name="Glastad K.M."/>
            <person name="Gokhale K."/>
            <person name="Gowin J."/>
            <person name="Gronenberg W."/>
            <person name="Hermansen R.A."/>
            <person name="Hu H."/>
            <person name="Hunt B.G."/>
            <person name="Huylmans A.K."/>
            <person name="Khalil S.M."/>
            <person name="Mitchell R.D."/>
            <person name="Munoz-Torres M.C."/>
            <person name="Mustard J.A."/>
            <person name="Pan H."/>
            <person name="Reese J.T."/>
            <person name="Scharf M.E."/>
            <person name="Sun F."/>
            <person name="Vogel H."/>
            <person name="Xiao J."/>
            <person name="Yang W."/>
            <person name="Yang Z."/>
            <person name="Yang Z."/>
            <person name="Zhou J."/>
            <person name="Zhu J."/>
            <person name="Brent C.S."/>
            <person name="Elsik C.G."/>
            <person name="Goodisman M.A."/>
            <person name="Liberles D.A."/>
            <person name="Roe R.M."/>
            <person name="Vargo E.L."/>
            <person name="Vilcinskas A."/>
            <person name="Wang J."/>
            <person name="Bornberg-Bauer E."/>
            <person name="Korb J."/>
            <person name="Zhang G."/>
            <person name="Liebig J."/>
        </authorList>
    </citation>
    <scope>NUCLEOTIDE SEQUENCE [LARGE SCALE GENOMIC DNA]</scope>
    <source>
        <tissue evidence="1">Whole organism</tissue>
    </source>
</reference>
<gene>
    <name evidence="1" type="ORF">L798_15315</name>
</gene>
<dbReference type="InParanoid" id="A0A067QNT8"/>
<keyword evidence="2" id="KW-1185">Reference proteome</keyword>
<name>A0A067QNT8_ZOONE</name>
<dbReference type="AlphaFoldDB" id="A0A067QNT8"/>
<dbReference type="Proteomes" id="UP000027135">
    <property type="component" value="Unassembled WGS sequence"/>
</dbReference>
<accession>A0A067QNT8</accession>
<sequence>MSARQVFVEREINDKKHTLCRTPRSFPNMGQLSLAAMGASNSCTDSRQTGFYLRPNQVQATQVCKNTDLPCRPKWRHYFRWVVSLICQNMWAKLQPIQFTFLNILIYPRNQILQIITKSLVINIASIEVLHAHMGRRLTEDQDSLPC</sequence>
<proteinExistence type="predicted"/>
<organism evidence="1 2">
    <name type="scientific">Zootermopsis nevadensis</name>
    <name type="common">Dampwood termite</name>
    <dbReference type="NCBI Taxonomy" id="136037"/>
    <lineage>
        <taxon>Eukaryota</taxon>
        <taxon>Metazoa</taxon>
        <taxon>Ecdysozoa</taxon>
        <taxon>Arthropoda</taxon>
        <taxon>Hexapoda</taxon>
        <taxon>Insecta</taxon>
        <taxon>Pterygota</taxon>
        <taxon>Neoptera</taxon>
        <taxon>Polyneoptera</taxon>
        <taxon>Dictyoptera</taxon>
        <taxon>Blattodea</taxon>
        <taxon>Blattoidea</taxon>
        <taxon>Termitoidae</taxon>
        <taxon>Termopsidae</taxon>
        <taxon>Zootermopsis</taxon>
    </lineage>
</organism>
<evidence type="ECO:0000313" key="2">
    <source>
        <dbReference type="Proteomes" id="UP000027135"/>
    </source>
</evidence>
<protein>
    <submittedName>
        <fullName evidence="1">Uncharacterized protein</fullName>
    </submittedName>
</protein>